<feature type="domain" description="Glycosyltransferase 2-like" evidence="4">
    <location>
        <begin position="5"/>
        <end position="159"/>
    </location>
</feature>
<dbReference type="Gene3D" id="3.90.550.10">
    <property type="entry name" value="Spore Coat Polysaccharide Biosynthesis Protein SpsA, Chain A"/>
    <property type="match status" value="1"/>
</dbReference>
<keyword evidence="6" id="KW-1185">Reference proteome</keyword>
<evidence type="ECO:0000256" key="2">
    <source>
        <dbReference type="ARBA" id="ARBA00022676"/>
    </source>
</evidence>
<reference evidence="6" key="1">
    <citation type="submission" date="2016-10" db="EMBL/GenBank/DDBJ databases">
        <authorList>
            <person name="Varghese N."/>
            <person name="Submissions S."/>
        </authorList>
    </citation>
    <scope>NUCLEOTIDE SEQUENCE [LARGE SCALE GENOMIC DNA]</scope>
    <source>
        <strain evidence="6">CGMCC 1.11101</strain>
    </source>
</reference>
<dbReference type="SUPFAM" id="SSF53448">
    <property type="entry name" value="Nucleotide-diphospho-sugar transferases"/>
    <property type="match status" value="1"/>
</dbReference>
<dbReference type="RefSeq" id="WP_090713216.1">
    <property type="nucleotide sequence ID" value="NZ_FOVM01000012.1"/>
</dbReference>
<evidence type="ECO:0000313" key="6">
    <source>
        <dbReference type="Proteomes" id="UP000198867"/>
    </source>
</evidence>
<dbReference type="Proteomes" id="UP000198867">
    <property type="component" value="Unassembled WGS sequence"/>
</dbReference>
<evidence type="ECO:0000256" key="3">
    <source>
        <dbReference type="ARBA" id="ARBA00022679"/>
    </source>
</evidence>
<dbReference type="OrthoDB" id="5174363at2"/>
<dbReference type="STRING" id="995034.SAMN05216219_3195"/>
<dbReference type="PANTHER" id="PTHR43685">
    <property type="entry name" value="GLYCOSYLTRANSFERASE"/>
    <property type="match status" value="1"/>
</dbReference>
<dbReference type="InterPro" id="IPR001173">
    <property type="entry name" value="Glyco_trans_2-like"/>
</dbReference>
<keyword evidence="3" id="KW-0808">Transferase</keyword>
<name>A0A1I5DZY3_9MICO</name>
<gene>
    <name evidence="5" type="ORF">SAMN05216219_3195</name>
</gene>
<dbReference type="GO" id="GO:0016757">
    <property type="term" value="F:glycosyltransferase activity"/>
    <property type="evidence" value="ECO:0007669"/>
    <property type="project" value="UniProtKB-KW"/>
</dbReference>
<dbReference type="Pfam" id="PF00535">
    <property type="entry name" value="Glycos_transf_2"/>
    <property type="match status" value="1"/>
</dbReference>
<accession>A0A1I5DZY3</accession>
<sequence>MSGVSVIIPTAQVNGWLDDAVHSVLTGDEFSVQVIVVHDGVLPDATRDWMSDSRVTVAHHADRMGPSAGMKTGVGLANYPYIARLDADDLAAGDRLSKQARFLDEHPDTVAVGARVRRIDETGAPTGDVRGPAGDDIRRHFLLSNVLAHSSLMFRREAYNLIGGYDLSLRQMEDYLFLLQLSQRGPVAILPDFLTKYRVHGTQASRGAKPYGRHIRLVTGERLALARVLGQNSLLAHVKNVAWVALQYARYFGPMRPGHEL</sequence>
<dbReference type="EMBL" id="FOVM01000012">
    <property type="protein sequence ID" value="SFO04727.1"/>
    <property type="molecule type" value="Genomic_DNA"/>
</dbReference>
<dbReference type="AlphaFoldDB" id="A0A1I5DZY3"/>
<proteinExistence type="inferred from homology"/>
<keyword evidence="2" id="KW-0328">Glycosyltransferase</keyword>
<evidence type="ECO:0000259" key="4">
    <source>
        <dbReference type="Pfam" id="PF00535"/>
    </source>
</evidence>
<evidence type="ECO:0000313" key="5">
    <source>
        <dbReference type="EMBL" id="SFO04727.1"/>
    </source>
</evidence>
<comment type="similarity">
    <text evidence="1">Belongs to the glycosyltransferase 2 family.</text>
</comment>
<evidence type="ECO:0000256" key="1">
    <source>
        <dbReference type="ARBA" id="ARBA00006739"/>
    </source>
</evidence>
<organism evidence="5 6">
    <name type="scientific">Mycetocola miduiensis</name>
    <dbReference type="NCBI Taxonomy" id="995034"/>
    <lineage>
        <taxon>Bacteria</taxon>
        <taxon>Bacillati</taxon>
        <taxon>Actinomycetota</taxon>
        <taxon>Actinomycetes</taxon>
        <taxon>Micrococcales</taxon>
        <taxon>Microbacteriaceae</taxon>
        <taxon>Mycetocola</taxon>
    </lineage>
</organism>
<dbReference type="InterPro" id="IPR050834">
    <property type="entry name" value="Glycosyltransf_2"/>
</dbReference>
<dbReference type="PANTHER" id="PTHR43685:SF5">
    <property type="entry name" value="GLYCOSYLTRANSFERASE EPSE-RELATED"/>
    <property type="match status" value="1"/>
</dbReference>
<dbReference type="InterPro" id="IPR029044">
    <property type="entry name" value="Nucleotide-diphossugar_trans"/>
</dbReference>
<protein>
    <recommendedName>
        <fullName evidence="4">Glycosyltransferase 2-like domain-containing protein</fullName>
    </recommendedName>
</protein>